<feature type="region of interest" description="Disordered" evidence="1">
    <location>
        <begin position="256"/>
        <end position="281"/>
    </location>
</feature>
<comment type="caution">
    <text evidence="3">The sequence shown here is derived from an EMBL/GenBank/DDBJ whole genome shotgun (WGS) entry which is preliminary data.</text>
</comment>
<protein>
    <recommendedName>
        <fullName evidence="2">UBX domain-containing protein</fullName>
    </recommendedName>
</protein>
<dbReference type="CDD" id="cd01767">
    <property type="entry name" value="UBX"/>
    <property type="match status" value="1"/>
</dbReference>
<dbReference type="InterPro" id="IPR029071">
    <property type="entry name" value="Ubiquitin-like_domsf"/>
</dbReference>
<dbReference type="EMBL" id="JACEFO010001823">
    <property type="protein sequence ID" value="KAF8700948.1"/>
    <property type="molecule type" value="Genomic_DNA"/>
</dbReference>
<gene>
    <name evidence="3" type="ORF">HU200_033834</name>
</gene>
<feature type="region of interest" description="Disordered" evidence="1">
    <location>
        <begin position="214"/>
        <end position="244"/>
    </location>
</feature>
<dbReference type="AlphaFoldDB" id="A0A835BKR9"/>
<dbReference type="GO" id="GO:0043130">
    <property type="term" value="F:ubiquitin binding"/>
    <property type="evidence" value="ECO:0007669"/>
    <property type="project" value="TreeGrafter"/>
</dbReference>
<sequence length="664" mass="73632">MVEGVAGRLWPQWRSAREVVRNVLGDFSKQVIVNSLVLVDQNQNTCLSSVCCRAVSLSPPLSSTNHPSYLLSPTRLLDDASPNLLAMARPPQETIDTFVSITGADEALAVRKLEEHGGDLNRAINSHFSEGDSTLNVINQNTISASRDDMMDLDGPLDNTFQRSLLPGNFHDPFALMDPDFQQHFFDRVGSTDNVSRGPLVSQPREVREIPIEVKDGDIQTGPSGQAPVIEDITGNESSRGPEEVHETIIIDDEDDILPSAPSAPHANIPSSTSVPTAPPLVHVNDYDDIEEEMIRAAIEASKKDAEGLENIVEQGGDQHPEGVNLGEHSSDEANMGTADGTFERQGLASGKAGPSRQPIDEDGLQEETEDVEEQPLVRRRSRRVPSENTGLAQMVEQGPSPVLNNRQSNGDDFPSEKLNLLSPTGAFSFTSINGTTVVTRAAGVRSKIFQFIGNYPYILLVFNFDLQDDEYLASLQADQEKELKATQEAELRRLEETAAREAALEKQKQEDEERRKKQLEEEELESNLASKQASLPSEPPPDIEGAVTVVVRMPDGSRQGRRFLKTDKLQFLFDFLDIGRTCKPGTYRLVIVYQYFLIKFCIYTYKKNVQVSCFLKKIISPFCIMQVRTYPRRTFTTSDGDVSLSDLGLTSKQEALFLEHIKE</sequence>
<dbReference type="SUPFAM" id="SSF54236">
    <property type="entry name" value="Ubiquitin-like"/>
    <property type="match status" value="1"/>
</dbReference>
<feature type="region of interest" description="Disordered" evidence="1">
    <location>
        <begin position="315"/>
        <end position="413"/>
    </location>
</feature>
<keyword evidence="4" id="KW-1185">Reference proteome</keyword>
<dbReference type="InterPro" id="IPR009060">
    <property type="entry name" value="UBA-like_sf"/>
</dbReference>
<dbReference type="PROSITE" id="PS50033">
    <property type="entry name" value="UBX"/>
    <property type="match status" value="1"/>
</dbReference>
<feature type="compositionally biased region" description="Basic and acidic residues" evidence="1">
    <location>
        <begin position="502"/>
        <end position="520"/>
    </location>
</feature>
<reference evidence="3" key="1">
    <citation type="submission" date="2020-07" db="EMBL/GenBank/DDBJ databases">
        <title>Genome sequence and genetic diversity analysis of an under-domesticated orphan crop, white fonio (Digitaria exilis).</title>
        <authorList>
            <person name="Bennetzen J.L."/>
            <person name="Chen S."/>
            <person name="Ma X."/>
            <person name="Wang X."/>
            <person name="Yssel A.E.J."/>
            <person name="Chaluvadi S.R."/>
            <person name="Johnson M."/>
            <person name="Gangashetty P."/>
            <person name="Hamidou F."/>
            <person name="Sanogo M.D."/>
            <person name="Zwaenepoel A."/>
            <person name="Wallace J."/>
            <person name="Van De Peer Y."/>
            <person name="Van Deynze A."/>
        </authorList>
    </citation>
    <scope>NUCLEOTIDE SEQUENCE</scope>
    <source>
        <tissue evidence="3">Leaves</tissue>
    </source>
</reference>
<dbReference type="Proteomes" id="UP000636709">
    <property type="component" value="Unassembled WGS sequence"/>
</dbReference>
<proteinExistence type="predicted"/>
<feature type="domain" description="UBX" evidence="2">
    <location>
        <begin position="543"/>
        <end position="658"/>
    </location>
</feature>
<organism evidence="3 4">
    <name type="scientific">Digitaria exilis</name>
    <dbReference type="NCBI Taxonomy" id="1010633"/>
    <lineage>
        <taxon>Eukaryota</taxon>
        <taxon>Viridiplantae</taxon>
        <taxon>Streptophyta</taxon>
        <taxon>Embryophyta</taxon>
        <taxon>Tracheophyta</taxon>
        <taxon>Spermatophyta</taxon>
        <taxon>Magnoliopsida</taxon>
        <taxon>Liliopsida</taxon>
        <taxon>Poales</taxon>
        <taxon>Poaceae</taxon>
        <taxon>PACMAD clade</taxon>
        <taxon>Panicoideae</taxon>
        <taxon>Panicodae</taxon>
        <taxon>Paniceae</taxon>
        <taxon>Anthephorinae</taxon>
        <taxon>Digitaria</taxon>
    </lineage>
</organism>
<accession>A0A835BKR9</accession>
<dbReference type="Pfam" id="PF14555">
    <property type="entry name" value="UBA_4"/>
    <property type="match status" value="1"/>
</dbReference>
<dbReference type="Pfam" id="PF00789">
    <property type="entry name" value="UBX"/>
    <property type="match status" value="1"/>
</dbReference>
<dbReference type="PANTHER" id="PTHR23322:SF80">
    <property type="entry name" value="OS09G0525600 PROTEIN"/>
    <property type="match status" value="1"/>
</dbReference>
<dbReference type="CDD" id="cd14351">
    <property type="entry name" value="UBA_Ubx1_like"/>
    <property type="match status" value="1"/>
</dbReference>
<feature type="region of interest" description="Disordered" evidence="1">
    <location>
        <begin position="502"/>
        <end position="524"/>
    </location>
</feature>
<dbReference type="SUPFAM" id="SSF46934">
    <property type="entry name" value="UBA-like"/>
    <property type="match status" value="1"/>
</dbReference>
<evidence type="ECO:0000259" key="2">
    <source>
        <dbReference type="PROSITE" id="PS50033"/>
    </source>
</evidence>
<dbReference type="OrthoDB" id="1920064at2759"/>
<dbReference type="InterPro" id="IPR001012">
    <property type="entry name" value="UBX_dom"/>
</dbReference>
<dbReference type="PANTHER" id="PTHR23322">
    <property type="entry name" value="FAS-ASSOCIATED PROTEIN"/>
    <property type="match status" value="1"/>
</dbReference>
<dbReference type="Gene3D" id="3.10.20.90">
    <property type="entry name" value="Phosphatidylinositol 3-kinase Catalytic Subunit, Chain A, domain 1"/>
    <property type="match status" value="2"/>
</dbReference>
<dbReference type="Gene3D" id="1.10.8.10">
    <property type="entry name" value="DNA helicase RuvA subunit, C-terminal domain"/>
    <property type="match status" value="1"/>
</dbReference>
<evidence type="ECO:0000256" key="1">
    <source>
        <dbReference type="SAM" id="MobiDB-lite"/>
    </source>
</evidence>
<feature type="compositionally biased region" description="Acidic residues" evidence="1">
    <location>
        <begin position="361"/>
        <end position="374"/>
    </location>
</feature>
<dbReference type="InterPro" id="IPR050730">
    <property type="entry name" value="UBX_domain-protein"/>
</dbReference>
<name>A0A835BKR9_9POAL</name>
<evidence type="ECO:0000313" key="4">
    <source>
        <dbReference type="Proteomes" id="UP000636709"/>
    </source>
</evidence>
<evidence type="ECO:0000313" key="3">
    <source>
        <dbReference type="EMBL" id="KAF8700948.1"/>
    </source>
</evidence>